<dbReference type="Proteomes" id="UP000287352">
    <property type="component" value="Unassembled WGS sequence"/>
</dbReference>
<sequence>MTLASFAHTSKIGTSITLCLSRTDQICVEVKKDSHNRRLEHIMSTDSEQEKREQLEKLALGHGTI</sequence>
<accession>A0A402A042</accession>
<comment type="caution">
    <text evidence="1">The sequence shown here is derived from an EMBL/GenBank/DDBJ whole genome shotgun (WGS) entry which is preliminary data.</text>
</comment>
<keyword evidence="2" id="KW-1185">Reference proteome</keyword>
<evidence type="ECO:0000313" key="1">
    <source>
        <dbReference type="EMBL" id="GCE12391.1"/>
    </source>
</evidence>
<evidence type="ECO:0000313" key="2">
    <source>
        <dbReference type="Proteomes" id="UP000287352"/>
    </source>
</evidence>
<dbReference type="AlphaFoldDB" id="A0A402A042"/>
<protein>
    <submittedName>
        <fullName evidence="1">Uncharacterized protein</fullName>
    </submittedName>
</protein>
<reference evidence="2" key="1">
    <citation type="submission" date="2018-12" db="EMBL/GenBank/DDBJ databases">
        <title>Tengunoibacter tsumagoiensis gen. nov., sp. nov., Dictyobacter kobayashii sp. nov., D. alpinus sp. nov., and D. joshuensis sp. nov. and description of Dictyobacteraceae fam. nov. within the order Ktedonobacterales isolated from Tengu-no-mugimeshi.</title>
        <authorList>
            <person name="Wang C.M."/>
            <person name="Zheng Y."/>
            <person name="Sakai Y."/>
            <person name="Toyoda A."/>
            <person name="Minakuchi Y."/>
            <person name="Abe K."/>
            <person name="Yokota A."/>
            <person name="Yabe S."/>
        </authorList>
    </citation>
    <scope>NUCLEOTIDE SEQUENCE [LARGE SCALE GENOMIC DNA]</scope>
    <source>
        <strain evidence="2">Uno3</strain>
    </source>
</reference>
<gene>
    <name evidence="1" type="ORF">KTT_22500</name>
</gene>
<proteinExistence type="predicted"/>
<dbReference type="EMBL" id="BIFR01000001">
    <property type="protein sequence ID" value="GCE12391.1"/>
    <property type="molecule type" value="Genomic_DNA"/>
</dbReference>
<name>A0A402A042_9CHLR</name>
<organism evidence="1 2">
    <name type="scientific">Tengunoibacter tsumagoiensis</name>
    <dbReference type="NCBI Taxonomy" id="2014871"/>
    <lineage>
        <taxon>Bacteria</taxon>
        <taxon>Bacillati</taxon>
        <taxon>Chloroflexota</taxon>
        <taxon>Ktedonobacteria</taxon>
        <taxon>Ktedonobacterales</taxon>
        <taxon>Dictyobacteraceae</taxon>
        <taxon>Tengunoibacter</taxon>
    </lineage>
</organism>